<gene>
    <name evidence="1" type="ORF">OnM2_025111</name>
</gene>
<dbReference type="Proteomes" id="UP000286134">
    <property type="component" value="Unassembled WGS sequence"/>
</dbReference>
<proteinExistence type="predicted"/>
<keyword evidence="2" id="KW-1185">Reference proteome</keyword>
<evidence type="ECO:0000313" key="1">
    <source>
        <dbReference type="EMBL" id="RKF63390.1"/>
    </source>
</evidence>
<accession>A0A420I137</accession>
<sequence length="114" mass="12651">MRLRLGSSSLGGSGVCSTFNGGDFDNSAQNINQILESMSDLHEGIYNGSLQEEGYPVWLAASMLNHNWAEETSYFQQLRHGGPMKREIMRAFTLNIVSQISASDGSYMKCRHKS</sequence>
<protein>
    <submittedName>
        <fullName evidence="1">Uncharacterized protein</fullName>
    </submittedName>
</protein>
<dbReference type="STRING" id="212602.A0A420I137"/>
<dbReference type="EMBL" id="MCFK01002583">
    <property type="protein sequence ID" value="RKF63390.1"/>
    <property type="molecule type" value="Genomic_DNA"/>
</dbReference>
<comment type="caution">
    <text evidence="1">The sequence shown here is derived from an EMBL/GenBank/DDBJ whole genome shotgun (WGS) entry which is preliminary data.</text>
</comment>
<evidence type="ECO:0000313" key="2">
    <source>
        <dbReference type="Proteomes" id="UP000286134"/>
    </source>
</evidence>
<organism evidence="1 2">
    <name type="scientific">Erysiphe neolycopersici</name>
    <dbReference type="NCBI Taxonomy" id="212602"/>
    <lineage>
        <taxon>Eukaryota</taxon>
        <taxon>Fungi</taxon>
        <taxon>Dikarya</taxon>
        <taxon>Ascomycota</taxon>
        <taxon>Pezizomycotina</taxon>
        <taxon>Leotiomycetes</taxon>
        <taxon>Erysiphales</taxon>
        <taxon>Erysiphaceae</taxon>
        <taxon>Erysiphe</taxon>
    </lineage>
</organism>
<dbReference type="AlphaFoldDB" id="A0A420I137"/>
<name>A0A420I137_9PEZI</name>
<reference evidence="1 2" key="1">
    <citation type="journal article" date="2018" name="BMC Genomics">
        <title>Comparative genome analyses reveal sequence features reflecting distinct modes of host-adaptation between dicot and monocot powdery mildew.</title>
        <authorList>
            <person name="Wu Y."/>
            <person name="Ma X."/>
            <person name="Pan Z."/>
            <person name="Kale S.D."/>
            <person name="Song Y."/>
            <person name="King H."/>
            <person name="Zhang Q."/>
            <person name="Presley C."/>
            <person name="Deng X."/>
            <person name="Wei C.I."/>
            <person name="Xiao S."/>
        </authorList>
    </citation>
    <scope>NUCLEOTIDE SEQUENCE [LARGE SCALE GENOMIC DNA]</scope>
    <source>
        <strain evidence="1">UMSG2</strain>
    </source>
</reference>